<keyword evidence="2" id="KW-1185">Reference proteome</keyword>
<gene>
    <name evidence="1" type="ORF">G2W53_032735</name>
</gene>
<accession>A0A834WC48</accession>
<evidence type="ECO:0000313" key="1">
    <source>
        <dbReference type="EMBL" id="KAF7811759.1"/>
    </source>
</evidence>
<proteinExistence type="predicted"/>
<name>A0A834WC48_9FABA</name>
<reference evidence="1" key="1">
    <citation type="submission" date="2020-09" db="EMBL/GenBank/DDBJ databases">
        <title>Genome-Enabled Discovery of Anthraquinone Biosynthesis in Senna tora.</title>
        <authorList>
            <person name="Kang S.-H."/>
            <person name="Pandey R.P."/>
            <person name="Lee C.-M."/>
            <person name="Sim J.-S."/>
            <person name="Jeong J.-T."/>
            <person name="Choi B.-S."/>
            <person name="Jung M."/>
            <person name="Ginzburg D."/>
            <person name="Zhao K."/>
            <person name="Won S.Y."/>
            <person name="Oh T.-J."/>
            <person name="Yu Y."/>
            <person name="Kim N.-H."/>
            <person name="Lee O.R."/>
            <person name="Lee T.-H."/>
            <person name="Bashyal P."/>
            <person name="Kim T.-S."/>
            <person name="Lee W.-H."/>
            <person name="Kawkins C."/>
            <person name="Kim C.-K."/>
            <person name="Kim J.S."/>
            <person name="Ahn B.O."/>
            <person name="Rhee S.Y."/>
            <person name="Sohng J.K."/>
        </authorList>
    </citation>
    <scope>NUCLEOTIDE SEQUENCE</scope>
    <source>
        <tissue evidence="1">Leaf</tissue>
    </source>
</reference>
<dbReference type="EMBL" id="JAAIUW010000010">
    <property type="protein sequence ID" value="KAF7811759.1"/>
    <property type="molecule type" value="Genomic_DNA"/>
</dbReference>
<evidence type="ECO:0000313" key="2">
    <source>
        <dbReference type="Proteomes" id="UP000634136"/>
    </source>
</evidence>
<dbReference type="Proteomes" id="UP000634136">
    <property type="component" value="Unassembled WGS sequence"/>
</dbReference>
<organism evidence="1 2">
    <name type="scientific">Senna tora</name>
    <dbReference type="NCBI Taxonomy" id="362788"/>
    <lineage>
        <taxon>Eukaryota</taxon>
        <taxon>Viridiplantae</taxon>
        <taxon>Streptophyta</taxon>
        <taxon>Embryophyta</taxon>
        <taxon>Tracheophyta</taxon>
        <taxon>Spermatophyta</taxon>
        <taxon>Magnoliopsida</taxon>
        <taxon>eudicotyledons</taxon>
        <taxon>Gunneridae</taxon>
        <taxon>Pentapetalae</taxon>
        <taxon>rosids</taxon>
        <taxon>fabids</taxon>
        <taxon>Fabales</taxon>
        <taxon>Fabaceae</taxon>
        <taxon>Caesalpinioideae</taxon>
        <taxon>Cassia clade</taxon>
        <taxon>Senna</taxon>
    </lineage>
</organism>
<comment type="caution">
    <text evidence="1">The sequence shown here is derived from an EMBL/GenBank/DDBJ whole genome shotgun (WGS) entry which is preliminary data.</text>
</comment>
<dbReference type="AlphaFoldDB" id="A0A834WC48"/>
<protein>
    <submittedName>
        <fullName evidence="1">Uncharacterized protein</fullName>
    </submittedName>
</protein>
<sequence length="72" mass="7953">MLLRLPSSICFLDSCFSVSVCRRHRLSPSIVAFHQIASSPSCFTLIHIVLLRLSSASFFSVLLLPSYLKAAP</sequence>